<organism evidence="1 2">
    <name type="scientific">Trichocladium antarcticum</name>
    <dbReference type="NCBI Taxonomy" id="1450529"/>
    <lineage>
        <taxon>Eukaryota</taxon>
        <taxon>Fungi</taxon>
        <taxon>Dikarya</taxon>
        <taxon>Ascomycota</taxon>
        <taxon>Pezizomycotina</taxon>
        <taxon>Sordariomycetes</taxon>
        <taxon>Sordariomycetidae</taxon>
        <taxon>Sordariales</taxon>
        <taxon>Chaetomiaceae</taxon>
        <taxon>Trichocladium</taxon>
    </lineage>
</organism>
<accession>A0AAN6UPA7</accession>
<dbReference type="SUPFAM" id="SSF53474">
    <property type="entry name" value="alpha/beta-Hydrolases"/>
    <property type="match status" value="1"/>
</dbReference>
<dbReference type="GO" id="GO:0008474">
    <property type="term" value="F:palmitoyl-(protein) hydrolase activity"/>
    <property type="evidence" value="ECO:0007669"/>
    <property type="project" value="TreeGrafter"/>
</dbReference>
<dbReference type="Proteomes" id="UP001304895">
    <property type="component" value="Unassembled WGS sequence"/>
</dbReference>
<dbReference type="PANTHER" id="PTHR12277">
    <property type="entry name" value="ALPHA/BETA HYDROLASE DOMAIN-CONTAINING PROTEIN"/>
    <property type="match status" value="1"/>
</dbReference>
<proteinExistence type="predicted"/>
<dbReference type="GO" id="GO:0016020">
    <property type="term" value="C:membrane"/>
    <property type="evidence" value="ECO:0007669"/>
    <property type="project" value="TreeGrafter"/>
</dbReference>
<reference evidence="1" key="1">
    <citation type="journal article" date="2023" name="Mol. Phylogenet. Evol.">
        <title>Genome-scale phylogeny and comparative genomics of the fungal order Sordariales.</title>
        <authorList>
            <person name="Hensen N."/>
            <person name="Bonometti L."/>
            <person name="Westerberg I."/>
            <person name="Brannstrom I.O."/>
            <person name="Guillou S."/>
            <person name="Cros-Aarteil S."/>
            <person name="Calhoun S."/>
            <person name="Haridas S."/>
            <person name="Kuo A."/>
            <person name="Mondo S."/>
            <person name="Pangilinan J."/>
            <person name="Riley R."/>
            <person name="LaButti K."/>
            <person name="Andreopoulos B."/>
            <person name="Lipzen A."/>
            <person name="Chen C."/>
            <person name="Yan M."/>
            <person name="Daum C."/>
            <person name="Ng V."/>
            <person name="Clum A."/>
            <person name="Steindorff A."/>
            <person name="Ohm R.A."/>
            <person name="Martin F."/>
            <person name="Silar P."/>
            <person name="Natvig D.O."/>
            <person name="Lalanne C."/>
            <person name="Gautier V."/>
            <person name="Ament-Velasquez S.L."/>
            <person name="Kruys A."/>
            <person name="Hutchinson M.I."/>
            <person name="Powell A.J."/>
            <person name="Barry K."/>
            <person name="Miller A.N."/>
            <person name="Grigoriev I.V."/>
            <person name="Debuchy R."/>
            <person name="Gladieux P."/>
            <person name="Hiltunen Thoren M."/>
            <person name="Johannesson H."/>
        </authorList>
    </citation>
    <scope>NUCLEOTIDE SEQUENCE</scope>
    <source>
        <strain evidence="1">CBS 123565</strain>
    </source>
</reference>
<protein>
    <recommendedName>
        <fullName evidence="3">Alpha/beta superfamily hydrolase</fullName>
    </recommendedName>
</protein>
<dbReference type="EMBL" id="MU853403">
    <property type="protein sequence ID" value="KAK4136707.1"/>
    <property type="molecule type" value="Genomic_DNA"/>
</dbReference>
<comment type="caution">
    <text evidence="1">The sequence shown here is derived from an EMBL/GenBank/DDBJ whole genome shotgun (WGS) entry which is preliminary data.</text>
</comment>
<gene>
    <name evidence="1" type="ORF">BT67DRAFT_373824</name>
</gene>
<reference evidence="1" key="2">
    <citation type="submission" date="2023-05" db="EMBL/GenBank/DDBJ databases">
        <authorList>
            <consortium name="Lawrence Berkeley National Laboratory"/>
            <person name="Steindorff A."/>
            <person name="Hensen N."/>
            <person name="Bonometti L."/>
            <person name="Westerberg I."/>
            <person name="Brannstrom I.O."/>
            <person name="Guillou S."/>
            <person name="Cros-Aarteil S."/>
            <person name="Calhoun S."/>
            <person name="Haridas S."/>
            <person name="Kuo A."/>
            <person name="Mondo S."/>
            <person name="Pangilinan J."/>
            <person name="Riley R."/>
            <person name="Labutti K."/>
            <person name="Andreopoulos B."/>
            <person name="Lipzen A."/>
            <person name="Chen C."/>
            <person name="Yanf M."/>
            <person name="Daum C."/>
            <person name="Ng V."/>
            <person name="Clum A."/>
            <person name="Ohm R."/>
            <person name="Martin F."/>
            <person name="Silar P."/>
            <person name="Natvig D."/>
            <person name="Lalanne C."/>
            <person name="Gautier V."/>
            <person name="Ament-Velasquez S.L."/>
            <person name="Kruys A."/>
            <person name="Hutchinson M.I."/>
            <person name="Powell A.J."/>
            <person name="Barry K."/>
            <person name="Miller A.N."/>
            <person name="Grigoriev I.V."/>
            <person name="Debuchy R."/>
            <person name="Gladieux P."/>
            <person name="Thoren M.H."/>
            <person name="Johannesson H."/>
        </authorList>
    </citation>
    <scope>NUCLEOTIDE SEQUENCE</scope>
    <source>
        <strain evidence="1">CBS 123565</strain>
    </source>
</reference>
<evidence type="ECO:0008006" key="3">
    <source>
        <dbReference type="Google" id="ProtNLM"/>
    </source>
</evidence>
<dbReference type="Gene3D" id="3.40.50.1820">
    <property type="entry name" value="alpha/beta hydrolase"/>
    <property type="match status" value="1"/>
</dbReference>
<evidence type="ECO:0000313" key="1">
    <source>
        <dbReference type="EMBL" id="KAK4136707.1"/>
    </source>
</evidence>
<dbReference type="InterPro" id="IPR029058">
    <property type="entry name" value="AB_hydrolase_fold"/>
</dbReference>
<sequence>MVVFQNKIIYMPGLPPNSRSEQIANWARRCGGIQWTEERTMAADGTDLAMAVTTVPLAQGNRAAAPTQEPIAAAHVYLLYFQGNAASIPPRLPDLSWVLRAAGDSKTPNLAPMQLTFVCLSYRGYWTSRGRPSEPGLRLDAEAGVRWIAERHERMFGKDSSTAPILLVWGQSIGCGVATNLAATGRLPPAMPIRGLILETPFLSIKTMLETLYPQKWLPYKYLWPFLRNHLDSWANLELIAQASKEKGDPAPMVYILEAERDELVPKAQSERLYQRCGELGLPVEKGVVPVAYHQEAIARGDGKKMAAQAILTLAKRARDSG</sequence>
<dbReference type="AlphaFoldDB" id="A0AAN6UPA7"/>
<evidence type="ECO:0000313" key="2">
    <source>
        <dbReference type="Proteomes" id="UP001304895"/>
    </source>
</evidence>
<dbReference type="PANTHER" id="PTHR12277:SF64">
    <property type="entry name" value="SUPERFAMILY HYDROLASE, PUTATIVE (AFU_ORTHOLOGUE AFUA_3G01760)-RELATED"/>
    <property type="match status" value="1"/>
</dbReference>
<keyword evidence="2" id="KW-1185">Reference proteome</keyword>
<name>A0AAN6UPA7_9PEZI</name>